<evidence type="ECO:0000313" key="3">
    <source>
        <dbReference type="Proteomes" id="UP000825729"/>
    </source>
</evidence>
<sequence>MTWKKSGQGRPHHASLMLAPTPYVPKKVNHDETDAHRTAELHRVPFSPTQILNQSGACQDLLPPRVLLTPIHHRHPTSAGRHNQITNPLPLEVKIAIQQAHRSSSPPFIHHKFTIGLSIRSLAQAHQEPVPLLTESSTSSPSSGPSSAP</sequence>
<name>A0AAV7FB26_ARIFI</name>
<feature type="compositionally biased region" description="Low complexity" evidence="1">
    <location>
        <begin position="136"/>
        <end position="149"/>
    </location>
</feature>
<evidence type="ECO:0000256" key="1">
    <source>
        <dbReference type="SAM" id="MobiDB-lite"/>
    </source>
</evidence>
<protein>
    <submittedName>
        <fullName evidence="2">Uncharacterized protein</fullName>
    </submittedName>
</protein>
<dbReference type="Proteomes" id="UP000825729">
    <property type="component" value="Unassembled WGS sequence"/>
</dbReference>
<accession>A0AAV7FB26</accession>
<feature type="region of interest" description="Disordered" evidence="1">
    <location>
        <begin position="128"/>
        <end position="149"/>
    </location>
</feature>
<organism evidence="2 3">
    <name type="scientific">Aristolochia fimbriata</name>
    <name type="common">White veined hardy Dutchman's pipe vine</name>
    <dbReference type="NCBI Taxonomy" id="158543"/>
    <lineage>
        <taxon>Eukaryota</taxon>
        <taxon>Viridiplantae</taxon>
        <taxon>Streptophyta</taxon>
        <taxon>Embryophyta</taxon>
        <taxon>Tracheophyta</taxon>
        <taxon>Spermatophyta</taxon>
        <taxon>Magnoliopsida</taxon>
        <taxon>Magnoliidae</taxon>
        <taxon>Piperales</taxon>
        <taxon>Aristolochiaceae</taxon>
        <taxon>Aristolochia</taxon>
    </lineage>
</organism>
<proteinExistence type="predicted"/>
<evidence type="ECO:0000313" key="2">
    <source>
        <dbReference type="EMBL" id="KAG9458407.1"/>
    </source>
</evidence>
<dbReference type="AlphaFoldDB" id="A0AAV7FB26"/>
<dbReference type="EMBL" id="JAINDJ010000002">
    <property type="protein sequence ID" value="KAG9458407.1"/>
    <property type="molecule type" value="Genomic_DNA"/>
</dbReference>
<reference evidence="2 3" key="1">
    <citation type="submission" date="2021-07" db="EMBL/GenBank/DDBJ databases">
        <title>The Aristolochia fimbriata genome: insights into angiosperm evolution, floral development and chemical biosynthesis.</title>
        <authorList>
            <person name="Jiao Y."/>
        </authorList>
    </citation>
    <scope>NUCLEOTIDE SEQUENCE [LARGE SCALE GENOMIC DNA]</scope>
    <source>
        <strain evidence="2">IBCAS-2021</strain>
        <tissue evidence="2">Leaf</tissue>
    </source>
</reference>
<keyword evidence="3" id="KW-1185">Reference proteome</keyword>
<comment type="caution">
    <text evidence="2">The sequence shown here is derived from an EMBL/GenBank/DDBJ whole genome shotgun (WGS) entry which is preliminary data.</text>
</comment>
<gene>
    <name evidence="2" type="ORF">H6P81_002915</name>
</gene>